<accession>A0AAE1CMV7</accession>
<dbReference type="Proteomes" id="UP001283361">
    <property type="component" value="Unassembled WGS sequence"/>
</dbReference>
<feature type="region of interest" description="Disordered" evidence="1">
    <location>
        <begin position="44"/>
        <end position="69"/>
    </location>
</feature>
<evidence type="ECO:0000256" key="1">
    <source>
        <dbReference type="SAM" id="MobiDB-lite"/>
    </source>
</evidence>
<organism evidence="2 3">
    <name type="scientific">Elysia crispata</name>
    <name type="common">lettuce slug</name>
    <dbReference type="NCBI Taxonomy" id="231223"/>
    <lineage>
        <taxon>Eukaryota</taxon>
        <taxon>Metazoa</taxon>
        <taxon>Spiralia</taxon>
        <taxon>Lophotrochozoa</taxon>
        <taxon>Mollusca</taxon>
        <taxon>Gastropoda</taxon>
        <taxon>Heterobranchia</taxon>
        <taxon>Euthyneura</taxon>
        <taxon>Panpulmonata</taxon>
        <taxon>Sacoglossa</taxon>
        <taxon>Placobranchoidea</taxon>
        <taxon>Plakobranchidae</taxon>
        <taxon>Elysia</taxon>
    </lineage>
</organism>
<name>A0AAE1CMV7_9GAST</name>
<comment type="caution">
    <text evidence="2">The sequence shown here is derived from an EMBL/GenBank/DDBJ whole genome shotgun (WGS) entry which is preliminary data.</text>
</comment>
<sequence>MRGLIQTLQRSLMRSLSQTVQGLTAGPQPNIARLEEGISQTLQRLDVGPPKPETCARLDVGLSQTLQGN</sequence>
<proteinExistence type="predicted"/>
<evidence type="ECO:0000313" key="2">
    <source>
        <dbReference type="EMBL" id="KAK3718289.1"/>
    </source>
</evidence>
<evidence type="ECO:0000313" key="3">
    <source>
        <dbReference type="Proteomes" id="UP001283361"/>
    </source>
</evidence>
<keyword evidence="3" id="KW-1185">Reference proteome</keyword>
<dbReference type="AlphaFoldDB" id="A0AAE1CMV7"/>
<gene>
    <name evidence="2" type="ORF">RRG08_021525</name>
</gene>
<protein>
    <submittedName>
        <fullName evidence="2">Uncharacterized protein</fullName>
    </submittedName>
</protein>
<reference evidence="2" key="1">
    <citation type="journal article" date="2023" name="G3 (Bethesda)">
        <title>A reference genome for the long-term kleptoplast-retaining sea slug Elysia crispata morphotype clarki.</title>
        <authorList>
            <person name="Eastman K.E."/>
            <person name="Pendleton A.L."/>
            <person name="Shaikh M.A."/>
            <person name="Suttiyut T."/>
            <person name="Ogas R."/>
            <person name="Tomko P."/>
            <person name="Gavelis G."/>
            <person name="Widhalm J.R."/>
            <person name="Wisecaver J.H."/>
        </authorList>
    </citation>
    <scope>NUCLEOTIDE SEQUENCE</scope>
    <source>
        <strain evidence="2">ECLA1</strain>
    </source>
</reference>
<dbReference type="EMBL" id="JAWDGP010007442">
    <property type="protein sequence ID" value="KAK3718289.1"/>
    <property type="molecule type" value="Genomic_DNA"/>
</dbReference>